<evidence type="ECO:0000313" key="2">
    <source>
        <dbReference type="Proteomes" id="UP001355207"/>
    </source>
</evidence>
<dbReference type="RefSeq" id="XP_066077815.1">
    <property type="nucleotide sequence ID" value="XM_066221718.1"/>
</dbReference>
<keyword evidence="2" id="KW-1185">Reference proteome</keyword>
<evidence type="ECO:0000313" key="1">
    <source>
        <dbReference type="EMBL" id="WWC91052.1"/>
    </source>
</evidence>
<dbReference type="GeneID" id="91096663"/>
<gene>
    <name evidence="1" type="ORF">L201_005993</name>
</gene>
<dbReference type="AlphaFoldDB" id="A0AAX4K0B7"/>
<dbReference type="Proteomes" id="UP001355207">
    <property type="component" value="Chromosome 8"/>
</dbReference>
<protein>
    <submittedName>
        <fullName evidence="1">Uncharacterized protein</fullName>
    </submittedName>
</protein>
<organism evidence="1 2">
    <name type="scientific">Kwoniella dendrophila CBS 6074</name>
    <dbReference type="NCBI Taxonomy" id="1295534"/>
    <lineage>
        <taxon>Eukaryota</taxon>
        <taxon>Fungi</taxon>
        <taxon>Dikarya</taxon>
        <taxon>Basidiomycota</taxon>
        <taxon>Agaricomycotina</taxon>
        <taxon>Tremellomycetes</taxon>
        <taxon>Tremellales</taxon>
        <taxon>Cryptococcaceae</taxon>
        <taxon>Kwoniella</taxon>
    </lineage>
</organism>
<accession>A0AAX4K0B7</accession>
<name>A0AAX4K0B7_9TREE</name>
<proteinExistence type="predicted"/>
<reference evidence="1 2" key="1">
    <citation type="submission" date="2024-01" db="EMBL/GenBank/DDBJ databases">
        <title>Comparative genomics of Cryptococcus and Kwoniella reveals pathogenesis evolution and contrasting modes of karyotype evolution via chromosome fusion or intercentromeric recombination.</title>
        <authorList>
            <person name="Coelho M.A."/>
            <person name="David-Palma M."/>
            <person name="Shea T."/>
            <person name="Bowers K."/>
            <person name="McGinley-Smith S."/>
            <person name="Mohammad A.W."/>
            <person name="Gnirke A."/>
            <person name="Yurkov A.M."/>
            <person name="Nowrousian M."/>
            <person name="Sun S."/>
            <person name="Cuomo C.A."/>
            <person name="Heitman J."/>
        </authorList>
    </citation>
    <scope>NUCLEOTIDE SEQUENCE [LARGE SCALE GENOMIC DNA]</scope>
    <source>
        <strain evidence="1 2">CBS 6074</strain>
    </source>
</reference>
<sequence length="118" mass="12759">MSSLIVMSNTTTSTPVNCTFSYLPSATYLCGKENSTISFSRLGPTCLIPYESVQAIQYDNVTTPCHNHSQPQSIRCPGVPLKATKSGTNKEVEYLSKSTFKVIGVVALILSLSLHSLL</sequence>
<dbReference type="EMBL" id="CP144105">
    <property type="protein sequence ID" value="WWC91052.1"/>
    <property type="molecule type" value="Genomic_DNA"/>
</dbReference>